<dbReference type="Proteomes" id="UP000663845">
    <property type="component" value="Unassembled WGS sequence"/>
</dbReference>
<dbReference type="PROSITE" id="PS50181">
    <property type="entry name" value="FBOX"/>
    <property type="match status" value="1"/>
</dbReference>
<gene>
    <name evidence="4" type="ORF">JYZ213_LOCUS23971</name>
</gene>
<organism evidence="4 5">
    <name type="scientific">Adineta steineri</name>
    <dbReference type="NCBI Taxonomy" id="433720"/>
    <lineage>
        <taxon>Eukaryota</taxon>
        <taxon>Metazoa</taxon>
        <taxon>Spiralia</taxon>
        <taxon>Gnathifera</taxon>
        <taxon>Rotifera</taxon>
        <taxon>Eurotatoria</taxon>
        <taxon>Bdelloidea</taxon>
        <taxon>Adinetida</taxon>
        <taxon>Adinetidae</taxon>
        <taxon>Adineta</taxon>
    </lineage>
</organism>
<keyword evidence="2" id="KW-0501">Molybdenum cofactor biosynthesis</keyword>
<dbReference type="InterPro" id="IPR036522">
    <property type="entry name" value="MoaC_sf"/>
</dbReference>
<evidence type="ECO:0000313" key="5">
    <source>
        <dbReference type="Proteomes" id="UP000663845"/>
    </source>
</evidence>
<proteinExistence type="predicted"/>
<dbReference type="InterPro" id="IPR002820">
    <property type="entry name" value="Mopterin_CF_biosynth-C_dom"/>
</dbReference>
<dbReference type="Gene3D" id="3.80.10.10">
    <property type="entry name" value="Ribonuclease Inhibitor"/>
    <property type="match status" value="1"/>
</dbReference>
<dbReference type="EMBL" id="CAJNOG010000289">
    <property type="protein sequence ID" value="CAF1148631.1"/>
    <property type="molecule type" value="Genomic_DNA"/>
</dbReference>
<evidence type="ECO:0000259" key="3">
    <source>
        <dbReference type="PROSITE" id="PS50181"/>
    </source>
</evidence>
<evidence type="ECO:0000313" key="4">
    <source>
        <dbReference type="EMBL" id="CAF1148631.1"/>
    </source>
</evidence>
<dbReference type="InterPro" id="IPR032675">
    <property type="entry name" value="LRR_dom_sf"/>
</dbReference>
<evidence type="ECO:0000256" key="1">
    <source>
        <dbReference type="ARBA" id="ARBA00005046"/>
    </source>
</evidence>
<protein>
    <recommendedName>
        <fullName evidence="3">F-box domain-containing protein</fullName>
    </recommendedName>
</protein>
<dbReference type="UniPathway" id="UPA00344"/>
<sequence>MNRSNVHLLDLPDEILLIILKNLNNIDVLYFLFDINNERLNILAQEYIFSNILKFVSIDNNSIIDRFCIDILPRIHHNVKCFAFDAVFMERILLATNYPNLTKLTIFHFQQEIVSNYFTNESSLRSIFQEQITNLTLINNDKNLDVAKVYTENVYVHILTFFKNLKKLSIMKPSVMLHPHLSLCYPPLSLCYLPLSLRYLPSTTFSSPILTHLYINVETLDDCFYLLDGRLRKLTTLCVNVYHMNTFSEGIHNMDQLLNLKCFSLKSSYPFQQYGKVVLLLRRMPNLEKLTLNISVYDRNRVIDVIDGTYVQHDILDYMPQLRSFIFYICTYVEPAALSYKLSSEDIQLTLTNIGLQHVTSMINDCDGVVDYVHGVRAACSIFSLPFKFNYLRDIGNNFPNIVFNYVTCLVIQDIIPFEHEFFMRIARSFPLLKHLCIRNRESQKLDSLMAFSSDNCQLHSIIEYPHLTILDIKFSHIDYVEQFLNETKTFIPYLTELEFSFIDYLEAVTKDFTREETRRNYLQYYAAVTIYDMCKALSKSIEIRNIRLVEKTGGKSSIHSK</sequence>
<dbReference type="InterPro" id="IPR001810">
    <property type="entry name" value="F-box_dom"/>
</dbReference>
<reference evidence="4" key="1">
    <citation type="submission" date="2021-02" db="EMBL/GenBank/DDBJ databases">
        <authorList>
            <person name="Nowell W R."/>
        </authorList>
    </citation>
    <scope>NUCLEOTIDE SEQUENCE</scope>
</reference>
<comment type="caution">
    <text evidence="4">The sequence shown here is derived from an EMBL/GenBank/DDBJ whole genome shotgun (WGS) entry which is preliminary data.</text>
</comment>
<dbReference type="AlphaFoldDB" id="A0A814SI83"/>
<name>A0A814SI83_9BILA</name>
<feature type="domain" description="F-box" evidence="3">
    <location>
        <begin position="5"/>
        <end position="52"/>
    </location>
</feature>
<dbReference type="Gene3D" id="3.30.70.640">
    <property type="entry name" value="Molybdopterin cofactor biosynthesis C (MoaC) domain"/>
    <property type="match status" value="1"/>
</dbReference>
<evidence type="ECO:0000256" key="2">
    <source>
        <dbReference type="ARBA" id="ARBA00023150"/>
    </source>
</evidence>
<dbReference type="Pfam" id="PF01967">
    <property type="entry name" value="MoaC"/>
    <property type="match status" value="1"/>
</dbReference>
<dbReference type="GO" id="GO:0006777">
    <property type="term" value="P:Mo-molybdopterin cofactor biosynthetic process"/>
    <property type="evidence" value="ECO:0007669"/>
    <property type="project" value="UniProtKB-KW"/>
</dbReference>
<accession>A0A814SI83</accession>
<comment type="pathway">
    <text evidence="1">Cofactor biosynthesis; molybdopterin biosynthesis.</text>
</comment>
<dbReference type="SUPFAM" id="SSF55040">
    <property type="entry name" value="Molybdenum cofactor biosynthesis protein C, MoaC"/>
    <property type="match status" value="1"/>
</dbReference>